<evidence type="ECO:0000259" key="1">
    <source>
        <dbReference type="Pfam" id="PF12146"/>
    </source>
</evidence>
<dbReference type="EMBL" id="MFSU01000024">
    <property type="protein sequence ID" value="OGI48602.1"/>
    <property type="molecule type" value="Genomic_DNA"/>
</dbReference>
<dbReference type="InterPro" id="IPR029058">
    <property type="entry name" value="AB_hydrolase_fold"/>
</dbReference>
<dbReference type="AlphaFoldDB" id="A0A1F6TU62"/>
<name>A0A1F6TU62_9PROT</name>
<evidence type="ECO:0000313" key="2">
    <source>
        <dbReference type="EMBL" id="OGI48602.1"/>
    </source>
</evidence>
<dbReference type="SUPFAM" id="SSF53474">
    <property type="entry name" value="alpha/beta-Hydrolases"/>
    <property type="match status" value="1"/>
</dbReference>
<dbReference type="Pfam" id="PF12146">
    <property type="entry name" value="Hydrolase_4"/>
    <property type="match status" value="1"/>
</dbReference>
<protein>
    <recommendedName>
        <fullName evidence="1">Serine aminopeptidase S33 domain-containing protein</fullName>
    </recommendedName>
</protein>
<dbReference type="STRING" id="1817760.A2151_02625"/>
<dbReference type="PANTHER" id="PTHR12277">
    <property type="entry name" value="ALPHA/BETA HYDROLASE DOMAIN-CONTAINING PROTEIN"/>
    <property type="match status" value="1"/>
</dbReference>
<accession>A0A1F6TU62</accession>
<evidence type="ECO:0000313" key="3">
    <source>
        <dbReference type="Proteomes" id="UP000178885"/>
    </source>
</evidence>
<organism evidence="2 3">
    <name type="scientific">Candidatus Muproteobacteria bacterium RBG_16_65_34</name>
    <dbReference type="NCBI Taxonomy" id="1817760"/>
    <lineage>
        <taxon>Bacteria</taxon>
        <taxon>Pseudomonadati</taxon>
        <taxon>Pseudomonadota</taxon>
        <taxon>Candidatus Muproteobacteria</taxon>
    </lineage>
</organism>
<dbReference type="InterPro" id="IPR022742">
    <property type="entry name" value="Hydrolase_4"/>
</dbReference>
<reference evidence="2 3" key="1">
    <citation type="journal article" date="2016" name="Nat. Commun.">
        <title>Thousands of microbial genomes shed light on interconnected biogeochemical processes in an aquifer system.</title>
        <authorList>
            <person name="Anantharaman K."/>
            <person name="Brown C.T."/>
            <person name="Hug L.A."/>
            <person name="Sharon I."/>
            <person name="Castelle C.J."/>
            <person name="Probst A.J."/>
            <person name="Thomas B.C."/>
            <person name="Singh A."/>
            <person name="Wilkins M.J."/>
            <person name="Karaoz U."/>
            <person name="Brodie E.L."/>
            <person name="Williams K.H."/>
            <person name="Hubbard S.S."/>
            <person name="Banfield J.F."/>
        </authorList>
    </citation>
    <scope>NUCLEOTIDE SEQUENCE [LARGE SCALE GENOMIC DNA]</scope>
</reference>
<gene>
    <name evidence="2" type="ORF">A2151_02625</name>
</gene>
<comment type="caution">
    <text evidence="2">The sequence shown here is derived from an EMBL/GenBank/DDBJ whole genome shotgun (WGS) entry which is preliminary data.</text>
</comment>
<sequence>MRRTFLLFVLAAALLAGCTQLLFQPYRQHVRTPADIGLAYEDVRLKTADGVSLHAWFLPAKAAARGTILFLHGNAENISTHIGSVYWLPERGFDVLLLDYRGYGASAGTPSMAGAQADIEAAMRYLLDRPGIGRSRIVIFGQSLGGALASYYVAHSPHRAHIRALVVESAPASYRDIAREKAAGFWLTWPLQWPIAWSVSDDYSPVYTMARISPIPLLVIHGDRDAIVPLHDGQRLYEAAQEPKELWIVPGGGHIGAFLRPEYRERFVAYLGRVSGSAAREPLRP</sequence>
<dbReference type="Proteomes" id="UP000178885">
    <property type="component" value="Unassembled WGS sequence"/>
</dbReference>
<dbReference type="PANTHER" id="PTHR12277:SF81">
    <property type="entry name" value="PROTEIN ABHD13"/>
    <property type="match status" value="1"/>
</dbReference>
<dbReference type="PROSITE" id="PS51257">
    <property type="entry name" value="PROKAR_LIPOPROTEIN"/>
    <property type="match status" value="1"/>
</dbReference>
<proteinExistence type="predicted"/>
<feature type="domain" description="Serine aminopeptidase S33" evidence="1">
    <location>
        <begin position="63"/>
        <end position="174"/>
    </location>
</feature>
<dbReference type="Gene3D" id="3.40.50.1820">
    <property type="entry name" value="alpha/beta hydrolase"/>
    <property type="match status" value="1"/>
</dbReference>